<proteinExistence type="predicted"/>
<comment type="caution">
    <text evidence="4">The sequence shown here is derived from an EMBL/GenBank/DDBJ whole genome shotgun (WGS) entry which is preliminary data.</text>
</comment>
<dbReference type="PANTHER" id="PTHR45766">
    <property type="entry name" value="DNA ANNEALING HELICASE AND ENDONUCLEASE ZRANB3 FAMILY MEMBER"/>
    <property type="match status" value="1"/>
</dbReference>
<gene>
    <name evidence="4" type="ORF">LY60_01654</name>
</gene>
<feature type="domain" description="Helicase C-terminal" evidence="3">
    <location>
        <begin position="723"/>
        <end position="900"/>
    </location>
</feature>
<evidence type="ECO:0000259" key="2">
    <source>
        <dbReference type="PROSITE" id="PS51192"/>
    </source>
</evidence>
<evidence type="ECO:0000313" key="4">
    <source>
        <dbReference type="EMBL" id="TWH80393.1"/>
    </source>
</evidence>
<dbReference type="PROSITE" id="PS51192">
    <property type="entry name" value="HELICASE_ATP_BIND_1"/>
    <property type="match status" value="1"/>
</dbReference>
<dbReference type="Gene3D" id="3.40.50.10810">
    <property type="entry name" value="Tandem AAA-ATPase domain"/>
    <property type="match status" value="2"/>
</dbReference>
<dbReference type="AlphaFoldDB" id="A0A562JBF1"/>
<dbReference type="Pfam" id="PF00176">
    <property type="entry name" value="SNF2-rel_dom"/>
    <property type="match status" value="1"/>
</dbReference>
<dbReference type="InterPro" id="IPR027417">
    <property type="entry name" value="P-loop_NTPase"/>
</dbReference>
<keyword evidence="5" id="KW-1185">Reference proteome</keyword>
<dbReference type="InterPro" id="IPR049730">
    <property type="entry name" value="SNF2/RAD54-like_C"/>
</dbReference>
<dbReference type="GO" id="GO:0016787">
    <property type="term" value="F:hydrolase activity"/>
    <property type="evidence" value="ECO:0007669"/>
    <property type="project" value="UniProtKB-KW"/>
</dbReference>
<feature type="domain" description="Helicase ATP-binding" evidence="2">
    <location>
        <begin position="32"/>
        <end position="298"/>
    </location>
</feature>
<dbReference type="SMART" id="SM00490">
    <property type="entry name" value="HELICc"/>
    <property type="match status" value="1"/>
</dbReference>
<dbReference type="SMART" id="SM00487">
    <property type="entry name" value="DEXDc"/>
    <property type="match status" value="1"/>
</dbReference>
<dbReference type="InterPro" id="IPR002464">
    <property type="entry name" value="DNA/RNA_helicase_DEAH_CS"/>
</dbReference>
<dbReference type="PROSITE" id="PS51194">
    <property type="entry name" value="HELICASE_CTER"/>
    <property type="match status" value="1"/>
</dbReference>
<dbReference type="Proteomes" id="UP000315343">
    <property type="component" value="Unassembled WGS sequence"/>
</dbReference>
<dbReference type="GO" id="GO:0005524">
    <property type="term" value="F:ATP binding"/>
    <property type="evidence" value="ECO:0007669"/>
    <property type="project" value="InterPro"/>
</dbReference>
<name>A0A562JBF1_9FIRM</name>
<evidence type="ECO:0000313" key="5">
    <source>
        <dbReference type="Proteomes" id="UP000315343"/>
    </source>
</evidence>
<dbReference type="InterPro" id="IPR000330">
    <property type="entry name" value="SNF2_N"/>
</dbReference>
<evidence type="ECO:0000256" key="1">
    <source>
        <dbReference type="ARBA" id="ARBA00022801"/>
    </source>
</evidence>
<dbReference type="CDD" id="cd18793">
    <property type="entry name" value="SF2_C_SNF"/>
    <property type="match status" value="1"/>
</dbReference>
<organism evidence="4 5">
    <name type="scientific">Sedimentibacter saalensis</name>
    <dbReference type="NCBI Taxonomy" id="130788"/>
    <lineage>
        <taxon>Bacteria</taxon>
        <taxon>Bacillati</taxon>
        <taxon>Bacillota</taxon>
        <taxon>Tissierellia</taxon>
        <taxon>Sedimentibacter</taxon>
    </lineage>
</organism>
<dbReference type="Pfam" id="PF00271">
    <property type="entry name" value="Helicase_C"/>
    <property type="match status" value="1"/>
</dbReference>
<protein>
    <submittedName>
        <fullName evidence="4">SNF2 domain-containing protein</fullName>
    </submittedName>
</protein>
<dbReference type="Gene3D" id="3.40.50.300">
    <property type="entry name" value="P-loop containing nucleotide triphosphate hydrolases"/>
    <property type="match status" value="2"/>
</dbReference>
<dbReference type="InterPro" id="IPR038718">
    <property type="entry name" value="SNF2-like_sf"/>
</dbReference>
<dbReference type="RefSeq" id="WP_170226139.1">
    <property type="nucleotide sequence ID" value="NZ_VLKH01000004.1"/>
</dbReference>
<keyword evidence="1" id="KW-0378">Hydrolase</keyword>
<dbReference type="EMBL" id="VLKH01000004">
    <property type="protein sequence ID" value="TWH80393.1"/>
    <property type="molecule type" value="Genomic_DNA"/>
</dbReference>
<accession>A0A562JBF1</accession>
<evidence type="ECO:0000259" key="3">
    <source>
        <dbReference type="PROSITE" id="PS51194"/>
    </source>
</evidence>
<dbReference type="SUPFAM" id="SSF52540">
    <property type="entry name" value="P-loop containing nucleoside triphosphate hydrolases"/>
    <property type="match status" value="3"/>
</dbReference>
<dbReference type="InterPro" id="IPR001650">
    <property type="entry name" value="Helicase_C-like"/>
</dbReference>
<sequence>MDVKELNNIFDLSKKTDSITASLQTKTCAVLINMLENSPGMILGDDVGMGKTYVAIATAAYYLTKNPEKSIIIITPSWQLNAKWYKELNKFLEVNLININYPFNPNDIKTIKGDYLSYIQEIKEKSKVAKIILIPVNVFVSIGWKNEKSFFLSCWFKHRRLWGTTREKVLKALGGNENIKSPTDFYDIGISYEDMDESWYENLDKANISGKSIDDDTVSYIWEELKELRYKAINSVLPDASLLILDEAHNMKNENTVRRQSLERVIYNKFDKAIFLTATPFQLSVSELKSVMRLFEAGKSPMELKQKFQQNINLMFTEMQKYIALTSEFQCFVGRLTEADNYILEKMICGENVKGINIDIENTYKLYLSVYEQKVNLENVMKNVIIRNVKKKDKYRNEVIGALNSEERTGIPLFKDSLIPFAMAEKAIFELMKRGDQTFIANAKQTLTSSYSSSVNSSLYKLEDLPSLNILKKMDIEKLDHPKINSVVDEVVENLNNGNKTLIFCNRIKTVEELEKRISEHLDKNYNKDIKRLFQDNTEKSFENYYKRFYNKNDISWILLQESYINSVLIPVIKLCGGKNNILPKAQSIKDSVTRLYLRYNRSVKANYMYLKRIVEHLVFKEVLSKFKWKKVVYDFSTDLFDTVSNILNENYIENGIYLTNDDAADEKYDNTDENEIRNISISVINKIITFNGIWDRYSDKLNMLNPSERYSLVSAMIGFLRVDKRFLIELRNNMVKNPNRSDNFCLNKTFRKRNILDWESAYGRFIEKYISTESETARKEMILGLKSTKIVDKCTGETTNERREKIMAGFNTPFNPKVLIATSTMSEGIDLQEECKRVIHYDLEWNPASLEQRVGRIDRINSLISKLQVNDGRETLDVFYPYIKNTIDESIYRTVKDREKWFNLILGGTPQWDTFEIDPEITSISPNVFKQIQIDLGVGLVK</sequence>
<reference evidence="4 5" key="1">
    <citation type="submission" date="2019-07" db="EMBL/GenBank/DDBJ databases">
        <title>Genomic Encyclopedia of Type Strains, Phase I: the one thousand microbial genomes (KMG-I) project.</title>
        <authorList>
            <person name="Kyrpides N."/>
        </authorList>
    </citation>
    <scope>NUCLEOTIDE SEQUENCE [LARGE SCALE GENOMIC DNA]</scope>
    <source>
        <strain evidence="4 5">DSM 13558</strain>
    </source>
</reference>
<dbReference type="PROSITE" id="PS00690">
    <property type="entry name" value="DEAH_ATP_HELICASE"/>
    <property type="match status" value="1"/>
</dbReference>
<dbReference type="InterPro" id="IPR014001">
    <property type="entry name" value="Helicase_ATP-bd"/>
</dbReference>
<dbReference type="PANTHER" id="PTHR45766:SF6">
    <property type="entry name" value="SWI_SNF-RELATED MATRIX-ASSOCIATED ACTIN-DEPENDENT REGULATOR OF CHROMATIN SUBFAMILY A-LIKE PROTEIN 1"/>
    <property type="match status" value="1"/>
</dbReference>